<dbReference type="InterPro" id="IPR045051">
    <property type="entry name" value="SBT"/>
</dbReference>
<accession>A0AAV3PEB7</accession>
<dbReference type="EMBL" id="BAABME010017242">
    <property type="protein sequence ID" value="GAA0149336.1"/>
    <property type="molecule type" value="Genomic_DNA"/>
</dbReference>
<comment type="caution">
    <text evidence="8">The sequence shown here is derived from an EMBL/GenBank/DDBJ whole genome shotgun (WGS) entry which is preliminary data.</text>
</comment>
<dbReference type="GO" id="GO:0006508">
    <property type="term" value="P:proteolysis"/>
    <property type="evidence" value="ECO:0007669"/>
    <property type="project" value="UniProtKB-KW"/>
</dbReference>
<evidence type="ECO:0000256" key="2">
    <source>
        <dbReference type="ARBA" id="ARBA00022670"/>
    </source>
</evidence>
<proteinExistence type="inferred from homology"/>
<keyword evidence="5" id="KW-0720">Serine protease</keyword>
<evidence type="ECO:0000259" key="7">
    <source>
        <dbReference type="Pfam" id="PF00082"/>
    </source>
</evidence>
<comment type="similarity">
    <text evidence="1 6">Belongs to the peptidase S8 family.</text>
</comment>
<keyword evidence="2" id="KW-0645">Protease</keyword>
<dbReference type="Gene3D" id="3.40.50.200">
    <property type="entry name" value="Peptidase S8/S53 domain"/>
    <property type="match status" value="1"/>
</dbReference>
<evidence type="ECO:0000256" key="6">
    <source>
        <dbReference type="PROSITE-ProRule" id="PRU01240"/>
    </source>
</evidence>
<evidence type="ECO:0000256" key="5">
    <source>
        <dbReference type="ARBA" id="ARBA00022825"/>
    </source>
</evidence>
<evidence type="ECO:0000256" key="3">
    <source>
        <dbReference type="ARBA" id="ARBA00022729"/>
    </source>
</evidence>
<dbReference type="InterPro" id="IPR036852">
    <property type="entry name" value="Peptidase_S8/S53_dom_sf"/>
</dbReference>
<dbReference type="InterPro" id="IPR023828">
    <property type="entry name" value="Peptidase_S8_Ser-AS"/>
</dbReference>
<evidence type="ECO:0000313" key="8">
    <source>
        <dbReference type="EMBL" id="GAA0149336.1"/>
    </source>
</evidence>
<keyword evidence="4" id="KW-0378">Hydrolase</keyword>
<dbReference type="Pfam" id="PF00082">
    <property type="entry name" value="Peptidase_S8"/>
    <property type="match status" value="1"/>
</dbReference>
<name>A0AAV3PEB7_LITER</name>
<dbReference type="GO" id="GO:0004252">
    <property type="term" value="F:serine-type endopeptidase activity"/>
    <property type="evidence" value="ECO:0007669"/>
    <property type="project" value="InterPro"/>
</dbReference>
<feature type="domain" description="Peptidase S8/S53" evidence="7">
    <location>
        <begin position="19"/>
        <end position="76"/>
    </location>
</feature>
<dbReference type="InterPro" id="IPR000209">
    <property type="entry name" value="Peptidase_S8/S53_dom"/>
</dbReference>
<evidence type="ECO:0000313" key="9">
    <source>
        <dbReference type="Proteomes" id="UP001454036"/>
    </source>
</evidence>
<dbReference type="Proteomes" id="UP001454036">
    <property type="component" value="Unassembled WGS sequence"/>
</dbReference>
<gene>
    <name evidence="8" type="ORF">LIER_36910</name>
</gene>
<keyword evidence="3" id="KW-0732">Signal</keyword>
<evidence type="ECO:0000256" key="4">
    <source>
        <dbReference type="ARBA" id="ARBA00022801"/>
    </source>
</evidence>
<comment type="caution">
    <text evidence="6">Lacks conserved residue(s) required for the propagation of feature annotation.</text>
</comment>
<reference evidence="8 9" key="1">
    <citation type="submission" date="2024-01" db="EMBL/GenBank/DDBJ databases">
        <title>The complete chloroplast genome sequence of Lithospermum erythrorhizon: insights into the phylogenetic relationship among Boraginaceae species and the maternal lineages of purple gromwells.</title>
        <authorList>
            <person name="Okada T."/>
            <person name="Watanabe K."/>
        </authorList>
    </citation>
    <scope>NUCLEOTIDE SEQUENCE [LARGE SCALE GENOMIC DNA]</scope>
</reference>
<dbReference type="SUPFAM" id="SSF52743">
    <property type="entry name" value="Subtilisin-like"/>
    <property type="match status" value="1"/>
</dbReference>
<dbReference type="PROSITE" id="PS51892">
    <property type="entry name" value="SUBTILASE"/>
    <property type="match status" value="1"/>
</dbReference>
<dbReference type="PROSITE" id="PS00138">
    <property type="entry name" value="SUBTILASE_SER"/>
    <property type="match status" value="1"/>
</dbReference>
<organism evidence="8 9">
    <name type="scientific">Lithospermum erythrorhizon</name>
    <name type="common">Purple gromwell</name>
    <name type="synonym">Lithospermum officinale var. erythrorhizon</name>
    <dbReference type="NCBI Taxonomy" id="34254"/>
    <lineage>
        <taxon>Eukaryota</taxon>
        <taxon>Viridiplantae</taxon>
        <taxon>Streptophyta</taxon>
        <taxon>Embryophyta</taxon>
        <taxon>Tracheophyta</taxon>
        <taxon>Spermatophyta</taxon>
        <taxon>Magnoliopsida</taxon>
        <taxon>eudicotyledons</taxon>
        <taxon>Gunneridae</taxon>
        <taxon>Pentapetalae</taxon>
        <taxon>asterids</taxon>
        <taxon>lamiids</taxon>
        <taxon>Boraginales</taxon>
        <taxon>Boraginaceae</taxon>
        <taxon>Boraginoideae</taxon>
        <taxon>Lithospermeae</taxon>
        <taxon>Lithospermum</taxon>
    </lineage>
</organism>
<dbReference type="PANTHER" id="PTHR10795">
    <property type="entry name" value="PROPROTEIN CONVERTASE SUBTILISIN/KEXIN"/>
    <property type="match status" value="1"/>
</dbReference>
<dbReference type="AlphaFoldDB" id="A0AAV3PEB7"/>
<protein>
    <recommendedName>
        <fullName evidence="7">Peptidase S8/S53 domain-containing protein</fullName>
    </recommendedName>
</protein>
<sequence length="77" mass="7933">MREIGKVALVAEMWNWAEGEPDIMAPGVAILAAIPADSKISGTLPGMNPPSFGIKSGTSISCPHVTGAVALIKSVHH</sequence>
<keyword evidence="9" id="KW-1185">Reference proteome</keyword>
<evidence type="ECO:0000256" key="1">
    <source>
        <dbReference type="ARBA" id="ARBA00011073"/>
    </source>
</evidence>